<dbReference type="Gene3D" id="2.60.120.10">
    <property type="entry name" value="Jelly Rolls"/>
    <property type="match status" value="1"/>
</dbReference>
<dbReference type="EMBL" id="QETA01000001">
    <property type="protein sequence ID" value="PWF25522.1"/>
    <property type="molecule type" value="Genomic_DNA"/>
</dbReference>
<proteinExistence type="predicted"/>
<feature type="domain" description="AraC-type arabinose-binding/dimerisation" evidence="2">
    <location>
        <begin position="52"/>
        <end position="118"/>
    </location>
</feature>
<dbReference type="Pfam" id="PF02311">
    <property type="entry name" value="AraC_binding"/>
    <property type="match status" value="1"/>
</dbReference>
<keyword evidence="4" id="KW-1185">Reference proteome</keyword>
<accession>A0A2V1K979</accession>
<evidence type="ECO:0000256" key="1">
    <source>
        <dbReference type="ARBA" id="ARBA00023125"/>
    </source>
</evidence>
<dbReference type="InterPro" id="IPR037923">
    <property type="entry name" value="HTH-like"/>
</dbReference>
<gene>
    <name evidence="3" type="ORF">DD235_05225</name>
</gene>
<dbReference type="SUPFAM" id="SSF51215">
    <property type="entry name" value="Regulatory protein AraC"/>
    <property type="match status" value="1"/>
</dbReference>
<evidence type="ECO:0000259" key="2">
    <source>
        <dbReference type="Pfam" id="PF02311"/>
    </source>
</evidence>
<reference evidence="4" key="1">
    <citation type="submission" date="2018-05" db="EMBL/GenBank/DDBJ databases">
        <authorList>
            <person name="Li Y."/>
        </authorList>
    </citation>
    <scope>NUCLEOTIDE SEQUENCE [LARGE SCALE GENOMIC DNA]</scope>
    <source>
        <strain evidence="4">3d-2-2</strain>
    </source>
</reference>
<keyword evidence="1" id="KW-0238">DNA-binding</keyword>
<dbReference type="AlphaFoldDB" id="A0A2V1K979"/>
<evidence type="ECO:0000313" key="4">
    <source>
        <dbReference type="Proteomes" id="UP000245212"/>
    </source>
</evidence>
<organism evidence="3 4">
    <name type="scientific">Corticimicrobacter populi</name>
    <dbReference type="NCBI Taxonomy" id="2175229"/>
    <lineage>
        <taxon>Bacteria</taxon>
        <taxon>Pseudomonadati</taxon>
        <taxon>Pseudomonadota</taxon>
        <taxon>Betaproteobacteria</taxon>
        <taxon>Burkholderiales</taxon>
        <taxon>Alcaligenaceae</taxon>
        <taxon>Corticimicrobacter</taxon>
    </lineage>
</organism>
<dbReference type="RefSeq" id="WP_109060926.1">
    <property type="nucleotide sequence ID" value="NZ_QETA01000001.1"/>
</dbReference>
<dbReference type="InterPro" id="IPR014710">
    <property type="entry name" value="RmlC-like_jellyroll"/>
</dbReference>
<dbReference type="GO" id="GO:0006355">
    <property type="term" value="P:regulation of DNA-templated transcription"/>
    <property type="evidence" value="ECO:0007669"/>
    <property type="project" value="InterPro"/>
</dbReference>
<comment type="caution">
    <text evidence="3">The sequence shown here is derived from an EMBL/GenBank/DDBJ whole genome shotgun (WGS) entry which is preliminary data.</text>
</comment>
<name>A0A2V1K979_9BURK</name>
<evidence type="ECO:0000313" key="3">
    <source>
        <dbReference type="EMBL" id="PWF25522.1"/>
    </source>
</evidence>
<protein>
    <recommendedName>
        <fullName evidence="2">AraC-type arabinose-binding/dimerisation domain-containing protein</fullName>
    </recommendedName>
</protein>
<dbReference type="InterPro" id="IPR003313">
    <property type="entry name" value="AraC-bd"/>
</dbReference>
<dbReference type="Proteomes" id="UP000245212">
    <property type="component" value="Unassembled WGS sequence"/>
</dbReference>
<sequence>MIRCIHLTTGADGESHFTEGQIDLPAGERGDSISSVAGARSISFRETSGGGSFDWHDAPEHQLVLTLSGTLEFETRSGARFQLNPGDVLWAEDTAGGGHRWRLLGTDPWRRAYVILSPDARVPFVPTQGNTHAN</sequence>
<dbReference type="GO" id="GO:0003677">
    <property type="term" value="F:DNA binding"/>
    <property type="evidence" value="ECO:0007669"/>
    <property type="project" value="UniProtKB-KW"/>
</dbReference>